<name>A0AAN9QBX6_CANGL</name>
<protein>
    <submittedName>
        <fullName evidence="4">Uncharacterized protein</fullName>
    </submittedName>
</protein>
<evidence type="ECO:0000259" key="3">
    <source>
        <dbReference type="Pfam" id="PF14571"/>
    </source>
</evidence>
<organism evidence="4 5">
    <name type="scientific">Canavalia gladiata</name>
    <name type="common">Sword bean</name>
    <name type="synonym">Dolichos gladiatus</name>
    <dbReference type="NCBI Taxonomy" id="3824"/>
    <lineage>
        <taxon>Eukaryota</taxon>
        <taxon>Viridiplantae</taxon>
        <taxon>Streptophyta</taxon>
        <taxon>Embryophyta</taxon>
        <taxon>Tracheophyta</taxon>
        <taxon>Spermatophyta</taxon>
        <taxon>Magnoliopsida</taxon>
        <taxon>eudicotyledons</taxon>
        <taxon>Gunneridae</taxon>
        <taxon>Pentapetalae</taxon>
        <taxon>rosids</taxon>
        <taxon>fabids</taxon>
        <taxon>Fabales</taxon>
        <taxon>Fabaceae</taxon>
        <taxon>Papilionoideae</taxon>
        <taxon>50 kb inversion clade</taxon>
        <taxon>NPAAA clade</taxon>
        <taxon>indigoferoid/millettioid clade</taxon>
        <taxon>Phaseoleae</taxon>
        <taxon>Canavalia</taxon>
    </lineage>
</organism>
<dbReference type="PANTHER" id="PTHR31875">
    <property type="entry name" value="PROTEIN DEHYDRATION-INDUCED 19"/>
    <property type="match status" value="1"/>
</dbReference>
<dbReference type="InterPro" id="IPR033347">
    <property type="entry name" value="Di19"/>
</dbReference>
<reference evidence="4 5" key="1">
    <citation type="submission" date="2024-01" db="EMBL/GenBank/DDBJ databases">
        <title>The genomes of 5 underutilized Papilionoideae crops provide insights into root nodulation and disease resistanc.</title>
        <authorList>
            <person name="Jiang F."/>
        </authorList>
    </citation>
    <scope>NUCLEOTIDE SEQUENCE [LARGE SCALE GENOMIC DNA]</scope>
    <source>
        <strain evidence="4">LVBAO_FW01</strain>
        <tissue evidence="4">Leaves</tissue>
    </source>
</reference>
<evidence type="ECO:0000256" key="1">
    <source>
        <dbReference type="ARBA" id="ARBA00007109"/>
    </source>
</evidence>
<gene>
    <name evidence="4" type="ORF">VNO77_23677</name>
</gene>
<dbReference type="InterPro" id="IPR008598">
    <property type="entry name" value="Di19_Zn-bd"/>
</dbReference>
<sequence>MDPLSFISTSSRPCHSPSDLCVEDSEGNDDFKVDFRCPFCSEDYDVVSLCCHIHDHHPLQVKIGRKRRIKKGGSSSTFSILRKELLEGVLQSLLGGTLYIASSHSEADPLLSSFMFNPVVADESVSVPPCPSVEDALVKESSKDDFLERKPQQVQLLEENQVKKARRSDFVKGLLMSTILEDKFSLNL</sequence>
<evidence type="ECO:0000313" key="5">
    <source>
        <dbReference type="Proteomes" id="UP001367508"/>
    </source>
</evidence>
<dbReference type="Pfam" id="PF05605">
    <property type="entry name" value="zf-Di19"/>
    <property type="match status" value="1"/>
</dbReference>
<comment type="similarity">
    <text evidence="1">Belongs to the Di19 family.</text>
</comment>
<proteinExistence type="inferred from homology"/>
<dbReference type="AlphaFoldDB" id="A0AAN9QBX6"/>
<feature type="domain" description="Di19 zinc-binding" evidence="2">
    <location>
        <begin position="34"/>
        <end position="61"/>
    </location>
</feature>
<dbReference type="PANTHER" id="PTHR31875:SF23">
    <property type="entry name" value="PROTEIN DEHYDRATION-INDUCED 19 HOMOLOG 4"/>
    <property type="match status" value="1"/>
</dbReference>
<dbReference type="Pfam" id="PF14571">
    <property type="entry name" value="Di19_C"/>
    <property type="match status" value="1"/>
</dbReference>
<evidence type="ECO:0000259" key="2">
    <source>
        <dbReference type="Pfam" id="PF05605"/>
    </source>
</evidence>
<dbReference type="Proteomes" id="UP001367508">
    <property type="component" value="Unassembled WGS sequence"/>
</dbReference>
<accession>A0AAN9QBX6</accession>
<feature type="domain" description="Di19 C-terminal" evidence="3">
    <location>
        <begin position="78"/>
        <end position="179"/>
    </location>
</feature>
<comment type="caution">
    <text evidence="4">The sequence shown here is derived from an EMBL/GenBank/DDBJ whole genome shotgun (WGS) entry which is preliminary data.</text>
</comment>
<keyword evidence="5" id="KW-1185">Reference proteome</keyword>
<dbReference type="EMBL" id="JAYMYQ010000005">
    <property type="protein sequence ID" value="KAK7329507.1"/>
    <property type="molecule type" value="Genomic_DNA"/>
</dbReference>
<evidence type="ECO:0000313" key="4">
    <source>
        <dbReference type="EMBL" id="KAK7329507.1"/>
    </source>
</evidence>
<dbReference type="InterPro" id="IPR027935">
    <property type="entry name" value="Di19_C"/>
</dbReference>